<sequence>MDSYLLVTKLVNTVREMSFPVSAAAATAVALLLYHTNLLKSLIRGITRDYKNKYGDVYAVYNGTIRELVLTDPTAIKRYYANDGRVHRKAHAIGFGYYFGRLLGKAVGTMHNEDWFRVRRVVDPHFQMKVVKNMLPMMETDFRQWFEQLEKHAGAKHNGNAFEMDALTVAERTPVKVVARALFDPVLTKEDFETLIKMNEVHEKLVETAFLGHLPSYSWYRWLPTKANRMMDEYQEKWERLVLDMVARSRKENKPSPISEMYKSVEDGTMELIELLQTADEILYTNIDVTSTALAWGLIHLAQHPTAQAKARKEVFAAIENPEYGSTENERIAHYVALSGTYLHNCMLEAMRLVPLLYYSLPEVTAEAKEIGGYATSVLIDAYTLNRNAPCWAPDGDSYRPERFESLQGIDYRYSLWRFGIGPRKCVGQFFGDKIAKMFISSALRSFEYEIVGPITKKQNLFVQTPEATFRMTPIRRLAPASTSPRL</sequence>
<dbReference type="GO" id="GO:0016705">
    <property type="term" value="F:oxidoreductase activity, acting on paired donors, with incorporation or reduction of molecular oxygen"/>
    <property type="evidence" value="ECO:0007669"/>
    <property type="project" value="InterPro"/>
</dbReference>
<dbReference type="Pfam" id="PF00067">
    <property type="entry name" value="p450"/>
    <property type="match status" value="1"/>
</dbReference>
<organism evidence="7 8">
    <name type="scientific">Geranomyces variabilis</name>
    <dbReference type="NCBI Taxonomy" id="109894"/>
    <lineage>
        <taxon>Eukaryota</taxon>
        <taxon>Fungi</taxon>
        <taxon>Fungi incertae sedis</taxon>
        <taxon>Chytridiomycota</taxon>
        <taxon>Chytridiomycota incertae sedis</taxon>
        <taxon>Chytridiomycetes</taxon>
        <taxon>Spizellomycetales</taxon>
        <taxon>Powellomycetaceae</taxon>
        <taxon>Geranomyces</taxon>
    </lineage>
</organism>
<protein>
    <recommendedName>
        <fullName evidence="9">Cytochrome P450 monooxygenase</fullName>
    </recommendedName>
</protein>
<dbReference type="PROSITE" id="PS00086">
    <property type="entry name" value="CYTOCHROME_P450"/>
    <property type="match status" value="1"/>
</dbReference>
<keyword evidence="5 6" id="KW-0349">Heme</keyword>
<dbReference type="InterPro" id="IPR001128">
    <property type="entry name" value="Cyt_P450"/>
</dbReference>
<comment type="caution">
    <text evidence="7">The sequence shown here is derived from an EMBL/GenBank/DDBJ whole genome shotgun (WGS) entry which is preliminary data.</text>
</comment>
<dbReference type="EMBL" id="JADGJQ010000059">
    <property type="protein sequence ID" value="KAJ3174876.1"/>
    <property type="molecule type" value="Genomic_DNA"/>
</dbReference>
<dbReference type="SUPFAM" id="SSF48264">
    <property type="entry name" value="Cytochrome P450"/>
    <property type="match status" value="1"/>
</dbReference>
<dbReference type="InterPro" id="IPR002401">
    <property type="entry name" value="Cyt_P450_E_grp-I"/>
</dbReference>
<accession>A0AAD5XQC8</accession>
<evidence type="ECO:0000256" key="4">
    <source>
        <dbReference type="ARBA" id="ARBA00023004"/>
    </source>
</evidence>
<dbReference type="InterPro" id="IPR050121">
    <property type="entry name" value="Cytochrome_P450_monoxygenase"/>
</dbReference>
<evidence type="ECO:0008006" key="9">
    <source>
        <dbReference type="Google" id="ProtNLM"/>
    </source>
</evidence>
<dbReference type="Gene3D" id="1.10.630.10">
    <property type="entry name" value="Cytochrome P450"/>
    <property type="match status" value="1"/>
</dbReference>
<name>A0AAD5XQC8_9FUNG</name>
<keyword evidence="6" id="KW-0503">Monooxygenase</keyword>
<dbReference type="InterPro" id="IPR036396">
    <property type="entry name" value="Cyt_P450_sf"/>
</dbReference>
<dbReference type="AlphaFoldDB" id="A0AAD5XQC8"/>
<keyword evidence="4 5" id="KW-0408">Iron</keyword>
<comment type="similarity">
    <text evidence="2 6">Belongs to the cytochrome P450 family.</text>
</comment>
<dbReference type="GO" id="GO:0004497">
    <property type="term" value="F:monooxygenase activity"/>
    <property type="evidence" value="ECO:0007669"/>
    <property type="project" value="UniProtKB-KW"/>
</dbReference>
<evidence type="ECO:0000256" key="3">
    <source>
        <dbReference type="ARBA" id="ARBA00022723"/>
    </source>
</evidence>
<dbReference type="GO" id="GO:0020037">
    <property type="term" value="F:heme binding"/>
    <property type="evidence" value="ECO:0007669"/>
    <property type="project" value="InterPro"/>
</dbReference>
<dbReference type="PRINTS" id="PR00463">
    <property type="entry name" value="EP450I"/>
</dbReference>
<dbReference type="PANTHER" id="PTHR24305:SF166">
    <property type="entry name" value="CYTOCHROME P450 12A4, MITOCHONDRIAL-RELATED"/>
    <property type="match status" value="1"/>
</dbReference>
<keyword evidence="6" id="KW-0560">Oxidoreductase</keyword>
<gene>
    <name evidence="7" type="ORF">HDU87_006668</name>
</gene>
<proteinExistence type="inferred from homology"/>
<dbReference type="GO" id="GO:0005506">
    <property type="term" value="F:iron ion binding"/>
    <property type="evidence" value="ECO:0007669"/>
    <property type="project" value="InterPro"/>
</dbReference>
<reference evidence="7" key="1">
    <citation type="submission" date="2020-05" db="EMBL/GenBank/DDBJ databases">
        <title>Phylogenomic resolution of chytrid fungi.</title>
        <authorList>
            <person name="Stajich J.E."/>
            <person name="Amses K."/>
            <person name="Simmons R."/>
            <person name="Seto K."/>
            <person name="Myers J."/>
            <person name="Bonds A."/>
            <person name="Quandt C.A."/>
            <person name="Barry K."/>
            <person name="Liu P."/>
            <person name="Grigoriev I."/>
            <person name="Longcore J.E."/>
            <person name="James T.Y."/>
        </authorList>
    </citation>
    <scope>NUCLEOTIDE SEQUENCE</scope>
    <source>
        <strain evidence="7">JEL0379</strain>
    </source>
</reference>
<evidence type="ECO:0000256" key="6">
    <source>
        <dbReference type="RuleBase" id="RU000461"/>
    </source>
</evidence>
<evidence type="ECO:0000313" key="7">
    <source>
        <dbReference type="EMBL" id="KAJ3174876.1"/>
    </source>
</evidence>
<keyword evidence="3 5" id="KW-0479">Metal-binding</keyword>
<comment type="cofactor">
    <cofactor evidence="1 5">
        <name>heme</name>
        <dbReference type="ChEBI" id="CHEBI:30413"/>
    </cofactor>
</comment>
<evidence type="ECO:0000256" key="1">
    <source>
        <dbReference type="ARBA" id="ARBA00001971"/>
    </source>
</evidence>
<evidence type="ECO:0000313" key="8">
    <source>
        <dbReference type="Proteomes" id="UP001212152"/>
    </source>
</evidence>
<evidence type="ECO:0000256" key="2">
    <source>
        <dbReference type="ARBA" id="ARBA00010617"/>
    </source>
</evidence>
<dbReference type="Proteomes" id="UP001212152">
    <property type="component" value="Unassembled WGS sequence"/>
</dbReference>
<dbReference type="PANTHER" id="PTHR24305">
    <property type="entry name" value="CYTOCHROME P450"/>
    <property type="match status" value="1"/>
</dbReference>
<dbReference type="InterPro" id="IPR017972">
    <property type="entry name" value="Cyt_P450_CS"/>
</dbReference>
<evidence type="ECO:0000256" key="5">
    <source>
        <dbReference type="PIRSR" id="PIRSR602401-1"/>
    </source>
</evidence>
<keyword evidence="8" id="KW-1185">Reference proteome</keyword>
<feature type="binding site" description="axial binding residue" evidence="5">
    <location>
        <position position="426"/>
    </location>
    <ligand>
        <name>heme</name>
        <dbReference type="ChEBI" id="CHEBI:30413"/>
    </ligand>
    <ligandPart>
        <name>Fe</name>
        <dbReference type="ChEBI" id="CHEBI:18248"/>
    </ligandPart>
</feature>